<dbReference type="InParanoid" id="G4YP94"/>
<evidence type="ECO:0000313" key="8">
    <source>
        <dbReference type="Proteomes" id="UP000002640"/>
    </source>
</evidence>
<dbReference type="Gene3D" id="1.10.10.60">
    <property type="entry name" value="Homeodomain-like"/>
    <property type="match status" value="1"/>
</dbReference>
<dbReference type="PROSITE" id="PS00027">
    <property type="entry name" value="HOMEOBOX_1"/>
    <property type="match status" value="1"/>
</dbReference>
<feature type="compositionally biased region" description="Polar residues" evidence="5">
    <location>
        <begin position="1"/>
        <end position="11"/>
    </location>
</feature>
<dbReference type="SMR" id="G4YP94"/>
<dbReference type="CDD" id="cd00086">
    <property type="entry name" value="homeodomain"/>
    <property type="match status" value="1"/>
</dbReference>
<keyword evidence="3 4" id="KW-0539">Nucleus</keyword>
<feature type="DNA-binding region" description="Homeobox" evidence="4">
    <location>
        <begin position="221"/>
        <end position="283"/>
    </location>
</feature>
<comment type="subcellular location">
    <subcellularLocation>
        <location evidence="4">Nucleus</location>
    </subcellularLocation>
</comment>
<keyword evidence="2 4" id="KW-0371">Homeobox</keyword>
<feature type="compositionally biased region" description="Basic and acidic residues" evidence="5">
    <location>
        <begin position="13"/>
        <end position="27"/>
    </location>
</feature>
<dbReference type="GO" id="GO:0005634">
    <property type="term" value="C:nucleus"/>
    <property type="evidence" value="ECO:0007669"/>
    <property type="project" value="UniProtKB-SubCell"/>
</dbReference>
<dbReference type="InterPro" id="IPR017970">
    <property type="entry name" value="Homeobox_CS"/>
</dbReference>
<evidence type="ECO:0000256" key="2">
    <source>
        <dbReference type="ARBA" id="ARBA00023155"/>
    </source>
</evidence>
<accession>G4YP94</accession>
<dbReference type="PROSITE" id="PS50071">
    <property type="entry name" value="HOMEOBOX_2"/>
    <property type="match status" value="1"/>
</dbReference>
<dbReference type="GeneID" id="20643053"/>
<dbReference type="Proteomes" id="UP000002640">
    <property type="component" value="Unassembled WGS sequence"/>
</dbReference>
<gene>
    <name evidence="7" type="ORF">PHYSODRAFT_308607</name>
</gene>
<dbReference type="InterPro" id="IPR009057">
    <property type="entry name" value="Homeodomain-like_sf"/>
</dbReference>
<evidence type="ECO:0000256" key="3">
    <source>
        <dbReference type="ARBA" id="ARBA00023242"/>
    </source>
</evidence>
<dbReference type="InterPro" id="IPR008422">
    <property type="entry name" value="KN_HD"/>
</dbReference>
<organism evidence="7 8">
    <name type="scientific">Phytophthora sojae (strain P6497)</name>
    <name type="common">Soybean stem and root rot agent</name>
    <name type="synonym">Phytophthora megasperma f. sp. glycines</name>
    <dbReference type="NCBI Taxonomy" id="1094619"/>
    <lineage>
        <taxon>Eukaryota</taxon>
        <taxon>Sar</taxon>
        <taxon>Stramenopiles</taxon>
        <taxon>Oomycota</taxon>
        <taxon>Peronosporomycetes</taxon>
        <taxon>Peronosporales</taxon>
        <taxon>Peronosporaceae</taxon>
        <taxon>Phytophthora</taxon>
    </lineage>
</organism>
<dbReference type="RefSeq" id="XP_009514503.1">
    <property type="nucleotide sequence ID" value="XM_009516208.1"/>
</dbReference>
<dbReference type="KEGG" id="psoj:PHYSODRAFT_308607"/>
<dbReference type="Pfam" id="PF05920">
    <property type="entry name" value="Homeobox_KN"/>
    <property type="match status" value="1"/>
</dbReference>
<dbReference type="GO" id="GO:0000981">
    <property type="term" value="F:DNA-binding transcription factor activity, RNA polymerase II-specific"/>
    <property type="evidence" value="ECO:0007669"/>
    <property type="project" value="InterPro"/>
</dbReference>
<feature type="domain" description="Homeobox" evidence="6">
    <location>
        <begin position="219"/>
        <end position="282"/>
    </location>
</feature>
<dbReference type="GO" id="GO:0003677">
    <property type="term" value="F:DNA binding"/>
    <property type="evidence" value="ECO:0007669"/>
    <property type="project" value="UniProtKB-UniRule"/>
</dbReference>
<dbReference type="InterPro" id="IPR001356">
    <property type="entry name" value="HD"/>
</dbReference>
<reference evidence="7 8" key="1">
    <citation type="journal article" date="2006" name="Science">
        <title>Phytophthora genome sequences uncover evolutionary origins and mechanisms of pathogenesis.</title>
        <authorList>
            <person name="Tyler B.M."/>
            <person name="Tripathy S."/>
            <person name="Zhang X."/>
            <person name="Dehal P."/>
            <person name="Jiang R.H."/>
            <person name="Aerts A."/>
            <person name="Arredondo F.D."/>
            <person name="Baxter L."/>
            <person name="Bensasson D."/>
            <person name="Beynon J.L."/>
            <person name="Chapman J."/>
            <person name="Damasceno C.M."/>
            <person name="Dorrance A.E."/>
            <person name="Dou D."/>
            <person name="Dickerman A.W."/>
            <person name="Dubchak I.L."/>
            <person name="Garbelotto M."/>
            <person name="Gijzen M."/>
            <person name="Gordon S.G."/>
            <person name="Govers F."/>
            <person name="Grunwald N.J."/>
            <person name="Huang W."/>
            <person name="Ivors K.L."/>
            <person name="Jones R.W."/>
            <person name="Kamoun S."/>
            <person name="Krampis K."/>
            <person name="Lamour K.H."/>
            <person name="Lee M.K."/>
            <person name="McDonald W.H."/>
            <person name="Medina M."/>
            <person name="Meijer H.J."/>
            <person name="Nordberg E.K."/>
            <person name="Maclean D.J."/>
            <person name="Ospina-Giraldo M.D."/>
            <person name="Morris P.F."/>
            <person name="Phuntumart V."/>
            <person name="Putnam N.H."/>
            <person name="Rash S."/>
            <person name="Rose J.K."/>
            <person name="Sakihama Y."/>
            <person name="Salamov A.A."/>
            <person name="Savidor A."/>
            <person name="Scheuring C.F."/>
            <person name="Smith B.M."/>
            <person name="Sobral B.W."/>
            <person name="Terry A."/>
            <person name="Torto-Alalibo T.A."/>
            <person name="Win J."/>
            <person name="Xu Z."/>
            <person name="Zhang H."/>
            <person name="Grigoriev I.V."/>
            <person name="Rokhsar D.S."/>
            <person name="Boore J.L."/>
        </authorList>
    </citation>
    <scope>NUCLEOTIDE SEQUENCE [LARGE SCALE GENOMIC DNA]</scope>
    <source>
        <strain evidence="7 8">P6497</strain>
    </source>
</reference>
<dbReference type="OMA" id="LMAMISQ"/>
<keyword evidence="1 4" id="KW-0238">DNA-binding</keyword>
<evidence type="ECO:0000256" key="1">
    <source>
        <dbReference type="ARBA" id="ARBA00023125"/>
    </source>
</evidence>
<dbReference type="SUPFAM" id="SSF46689">
    <property type="entry name" value="Homeodomain-like"/>
    <property type="match status" value="1"/>
</dbReference>
<feature type="region of interest" description="Disordered" evidence="5">
    <location>
        <begin position="1"/>
        <end position="27"/>
    </location>
</feature>
<proteinExistence type="predicted"/>
<evidence type="ECO:0000256" key="5">
    <source>
        <dbReference type="SAM" id="MobiDB-lite"/>
    </source>
</evidence>
<protein>
    <submittedName>
        <fullName evidence="7">Homebox and aldo/keto reductase domain-containing protein</fullName>
    </submittedName>
</protein>
<sequence length="303" mass="34484">MTLPIRTSSYRLRSREKSQQADAELTARDAPVDAPFAALRHETPVVEAKLESAALFSPSSTSVMQGHALLQLTHKLMAMIAQPAKLLAALVADCGERTSKQTFWLRATAYQHAELRGLDDAWCGIVEEPDRYELGPTDVMLLKAALYYWRLWQYVCILCVDAVARIEDTAMQQQQPQTQPRQEPKQWTSLLQKREAPSISPSFEDRCSDALSQGMVLSGPGLAKRSRITKRSNEFLVAWFLAHKDNPYPSSEERTEIAEKTGLAEQQVRNWFANMRKRHWKPNRTNAKKPRCLLDYVLRQTEA</sequence>
<dbReference type="SMART" id="SM00389">
    <property type="entry name" value="HOX"/>
    <property type="match status" value="1"/>
</dbReference>
<dbReference type="EMBL" id="JH159151">
    <property type="protein sequence ID" value="EGZ27228.1"/>
    <property type="molecule type" value="Genomic_DNA"/>
</dbReference>
<evidence type="ECO:0000256" key="4">
    <source>
        <dbReference type="PROSITE-ProRule" id="PRU00108"/>
    </source>
</evidence>
<evidence type="ECO:0000259" key="6">
    <source>
        <dbReference type="PROSITE" id="PS50071"/>
    </source>
</evidence>
<name>G4YP94_PHYSP</name>
<keyword evidence="8" id="KW-1185">Reference proteome</keyword>
<evidence type="ECO:0000313" key="7">
    <source>
        <dbReference type="EMBL" id="EGZ27228.1"/>
    </source>
</evidence>
<dbReference type="AlphaFoldDB" id="G4YP94"/>
<dbReference type="PANTHER" id="PTHR11850">
    <property type="entry name" value="HOMEOBOX PROTEIN TRANSCRIPTION FACTORS"/>
    <property type="match status" value="1"/>
</dbReference>
<dbReference type="InterPro" id="IPR050224">
    <property type="entry name" value="TALE_homeobox"/>
</dbReference>